<comment type="caution">
    <text evidence="8">The sequence shown here is derived from an EMBL/GenBank/DDBJ whole genome shotgun (WGS) entry which is preliminary data.</text>
</comment>
<gene>
    <name evidence="8" type="ORF">H4W27_000135</name>
</gene>
<accession>A0ABR9JC07</accession>
<dbReference type="CDD" id="cd17341">
    <property type="entry name" value="MFS_NRT2_like"/>
    <property type="match status" value="1"/>
</dbReference>
<dbReference type="SUPFAM" id="SSF103473">
    <property type="entry name" value="MFS general substrate transporter"/>
    <property type="match status" value="1"/>
</dbReference>
<dbReference type="EMBL" id="JADBED010000001">
    <property type="protein sequence ID" value="MBE1523017.1"/>
    <property type="molecule type" value="Genomic_DNA"/>
</dbReference>
<dbReference type="InterPro" id="IPR036259">
    <property type="entry name" value="MFS_trans_sf"/>
</dbReference>
<evidence type="ECO:0000256" key="7">
    <source>
        <dbReference type="SAM" id="Phobius"/>
    </source>
</evidence>
<feature type="transmembrane region" description="Helical" evidence="7">
    <location>
        <begin position="194"/>
        <end position="215"/>
    </location>
</feature>
<dbReference type="RefSeq" id="WP_192594234.1">
    <property type="nucleotide sequence ID" value="NZ_BAAALJ010000022.1"/>
</dbReference>
<keyword evidence="3 7" id="KW-0812">Transmembrane</keyword>
<comment type="subcellular location">
    <subcellularLocation>
        <location evidence="1">Membrane</location>
        <topology evidence="1">Multi-pass membrane protein</topology>
    </subcellularLocation>
</comment>
<evidence type="ECO:0000256" key="4">
    <source>
        <dbReference type="ARBA" id="ARBA00022989"/>
    </source>
</evidence>
<keyword evidence="4 7" id="KW-1133">Transmembrane helix</keyword>
<feature type="transmembrane region" description="Helical" evidence="7">
    <location>
        <begin position="56"/>
        <end position="73"/>
    </location>
</feature>
<feature type="region of interest" description="Disordered" evidence="6">
    <location>
        <begin position="1"/>
        <end position="21"/>
    </location>
</feature>
<evidence type="ECO:0000256" key="1">
    <source>
        <dbReference type="ARBA" id="ARBA00004141"/>
    </source>
</evidence>
<protein>
    <submittedName>
        <fullName evidence="8">NNP family nitrate/nitrite transporter-like MFS transporter</fullName>
    </submittedName>
</protein>
<feature type="transmembrane region" description="Helical" evidence="7">
    <location>
        <begin position="437"/>
        <end position="457"/>
    </location>
</feature>
<keyword evidence="5 7" id="KW-0472">Membrane</keyword>
<name>A0ABR9JC07_9MICC</name>
<evidence type="ECO:0000256" key="2">
    <source>
        <dbReference type="ARBA" id="ARBA00008432"/>
    </source>
</evidence>
<evidence type="ECO:0000256" key="6">
    <source>
        <dbReference type="SAM" id="MobiDB-lite"/>
    </source>
</evidence>
<feature type="transmembrane region" description="Helical" evidence="7">
    <location>
        <begin position="148"/>
        <end position="174"/>
    </location>
</feature>
<feature type="transmembrane region" description="Helical" evidence="7">
    <location>
        <begin position="300"/>
        <end position="318"/>
    </location>
</feature>
<dbReference type="Pfam" id="PF07690">
    <property type="entry name" value="MFS_1"/>
    <property type="match status" value="1"/>
</dbReference>
<feature type="transmembrane region" description="Helical" evidence="7">
    <location>
        <begin position="358"/>
        <end position="378"/>
    </location>
</feature>
<dbReference type="Proteomes" id="UP000643525">
    <property type="component" value="Unassembled WGS sequence"/>
</dbReference>
<feature type="compositionally biased region" description="Polar residues" evidence="6">
    <location>
        <begin position="1"/>
        <end position="17"/>
    </location>
</feature>
<evidence type="ECO:0000313" key="8">
    <source>
        <dbReference type="EMBL" id="MBE1523017.1"/>
    </source>
</evidence>
<evidence type="ECO:0000256" key="3">
    <source>
        <dbReference type="ARBA" id="ARBA00022692"/>
    </source>
</evidence>
<reference evidence="8 9" key="1">
    <citation type="submission" date="2020-10" db="EMBL/GenBank/DDBJ databases">
        <title>Sequencing the genomes of 1000 actinobacteria strains.</title>
        <authorList>
            <person name="Klenk H.-P."/>
        </authorList>
    </citation>
    <scope>NUCLEOTIDE SEQUENCE [LARGE SCALE GENOMIC DNA]</scope>
    <source>
        <strain evidence="8 9">DSM 15666</strain>
    </source>
</reference>
<dbReference type="Gene3D" id="1.20.1250.20">
    <property type="entry name" value="MFS general substrate transporter like domains"/>
    <property type="match status" value="1"/>
</dbReference>
<proteinExistence type="inferred from homology"/>
<feature type="transmembrane region" description="Helical" evidence="7">
    <location>
        <begin position="221"/>
        <end position="241"/>
    </location>
</feature>
<evidence type="ECO:0000313" key="9">
    <source>
        <dbReference type="Proteomes" id="UP000643525"/>
    </source>
</evidence>
<organism evidence="8 9">
    <name type="scientific">Nesterenkonia lutea</name>
    <dbReference type="NCBI Taxonomy" id="272919"/>
    <lineage>
        <taxon>Bacteria</taxon>
        <taxon>Bacillati</taxon>
        <taxon>Actinomycetota</taxon>
        <taxon>Actinomycetes</taxon>
        <taxon>Micrococcales</taxon>
        <taxon>Micrococcaceae</taxon>
        <taxon>Nesterenkonia</taxon>
    </lineage>
</organism>
<keyword evidence="9" id="KW-1185">Reference proteome</keyword>
<feature type="transmembrane region" description="Helical" evidence="7">
    <location>
        <begin position="262"/>
        <end position="288"/>
    </location>
</feature>
<dbReference type="PANTHER" id="PTHR23515">
    <property type="entry name" value="HIGH-AFFINITY NITRATE TRANSPORTER 2.3"/>
    <property type="match status" value="1"/>
</dbReference>
<feature type="transmembrane region" description="Helical" evidence="7">
    <location>
        <begin position="330"/>
        <end position="352"/>
    </location>
</feature>
<feature type="transmembrane region" description="Helical" evidence="7">
    <location>
        <begin position="122"/>
        <end position="142"/>
    </location>
</feature>
<evidence type="ECO:0000256" key="5">
    <source>
        <dbReference type="ARBA" id="ARBA00023136"/>
    </source>
</evidence>
<sequence>MNPQLSTTEAPARTTTGPADPTDRLVLEDGRWITNWQPENTDFWEGPGRSTARRNLIWSIFCEFLGFAVWQLWSVTVVFLPLAGFDLTTSEQFWLVSLPPLVGATLRIPYSFMVALVGGRNWTVISALLLLIPTVSMALTLGNPETPLWALFAIAAAAGFGGGNFASSMANITYFYPAREKGAALGLNAAGGNLGVAVAQFTVPLVVTAFAFGALQPNLPAAGLFWIPFILFAAWGARKYMHNLSHAKNDIRGSLSALKEKHLWIISLIYIGTFGSFMGFGSVFPTLINMQFPEFSSFQLLGAALSLAFMGPLVGSLARPYGGRLADRVGGARVTIASFLAMAAVTATVVLTLQLANFWLYLVLFLALFTLTGVANGSSYRMIPMVFRLSVHPADRVGHERKASSALGLIGAIGAYGGFAIPQILRIANESTGSFDIAFWVFAAGYVALAGLTWVVYMRPGTVFARANV</sequence>
<comment type="similarity">
    <text evidence="2">Belongs to the major facilitator superfamily. Nitrate/nitrite porter (TC 2.A.1.8) family.</text>
</comment>
<dbReference type="InterPro" id="IPR011701">
    <property type="entry name" value="MFS"/>
</dbReference>
<feature type="transmembrane region" description="Helical" evidence="7">
    <location>
        <begin position="93"/>
        <end position="110"/>
    </location>
</feature>
<feature type="transmembrane region" description="Helical" evidence="7">
    <location>
        <begin position="406"/>
        <end position="425"/>
    </location>
</feature>
<dbReference type="InterPro" id="IPR044772">
    <property type="entry name" value="NO3_transporter"/>
</dbReference>